<dbReference type="Proteomes" id="UP001597187">
    <property type="component" value="Unassembled WGS sequence"/>
</dbReference>
<name>A0ABD6AUT4_9EURY</name>
<feature type="transmembrane region" description="Helical" evidence="1">
    <location>
        <begin position="120"/>
        <end position="145"/>
    </location>
</feature>
<accession>A0ABD6AUT4</accession>
<dbReference type="RefSeq" id="WP_250873337.1">
    <property type="nucleotide sequence ID" value="NZ_JALXFV010000003.1"/>
</dbReference>
<feature type="transmembrane region" description="Helical" evidence="1">
    <location>
        <begin position="27"/>
        <end position="46"/>
    </location>
</feature>
<gene>
    <name evidence="2" type="ORF">ACFSBT_08850</name>
</gene>
<feature type="transmembrane region" description="Helical" evidence="1">
    <location>
        <begin position="151"/>
        <end position="168"/>
    </location>
</feature>
<proteinExistence type="predicted"/>
<evidence type="ECO:0000313" key="3">
    <source>
        <dbReference type="Proteomes" id="UP001597187"/>
    </source>
</evidence>
<organism evidence="2 3">
    <name type="scientific">Halomarina rubra</name>
    <dbReference type="NCBI Taxonomy" id="2071873"/>
    <lineage>
        <taxon>Archaea</taxon>
        <taxon>Methanobacteriati</taxon>
        <taxon>Methanobacteriota</taxon>
        <taxon>Stenosarchaea group</taxon>
        <taxon>Halobacteria</taxon>
        <taxon>Halobacteriales</taxon>
        <taxon>Natronomonadaceae</taxon>
        <taxon>Halomarina</taxon>
    </lineage>
</organism>
<evidence type="ECO:0000256" key="1">
    <source>
        <dbReference type="SAM" id="Phobius"/>
    </source>
</evidence>
<keyword evidence="1" id="KW-0472">Membrane</keyword>
<dbReference type="AlphaFoldDB" id="A0ABD6AUT4"/>
<comment type="caution">
    <text evidence="2">The sequence shown here is derived from an EMBL/GenBank/DDBJ whole genome shotgun (WGS) entry which is preliminary data.</text>
</comment>
<keyword evidence="3" id="KW-1185">Reference proteome</keyword>
<feature type="transmembrane region" description="Helical" evidence="1">
    <location>
        <begin position="66"/>
        <end position="99"/>
    </location>
</feature>
<sequence length="178" mass="17751">MRQGALTERAESLVVALTFPLTTTPRTVVAAGVAGVTYCLLVLSSFPEYSVQLLSADIGYLDEALVALTANTVATAGTTGVALIVAYSLLAGIAMVNAVTQVRVVGLRGAGSLSGAVPGLLASGCASCGAGVLGLLGLAGALATLPFHGNLLRLGGLVLLLAFLGRAGDPRVCNIETQ</sequence>
<keyword evidence="1" id="KW-1133">Transmembrane helix</keyword>
<evidence type="ECO:0000313" key="2">
    <source>
        <dbReference type="EMBL" id="MFD1513384.1"/>
    </source>
</evidence>
<protein>
    <submittedName>
        <fullName evidence="2">Uncharacterized protein</fullName>
    </submittedName>
</protein>
<dbReference type="EMBL" id="JBHUDC010000003">
    <property type="protein sequence ID" value="MFD1513384.1"/>
    <property type="molecule type" value="Genomic_DNA"/>
</dbReference>
<keyword evidence="1" id="KW-0812">Transmembrane</keyword>
<reference evidence="2 3" key="1">
    <citation type="journal article" date="2019" name="Int. J. Syst. Evol. Microbiol.">
        <title>The Global Catalogue of Microorganisms (GCM) 10K type strain sequencing project: providing services to taxonomists for standard genome sequencing and annotation.</title>
        <authorList>
            <consortium name="The Broad Institute Genomics Platform"/>
            <consortium name="The Broad Institute Genome Sequencing Center for Infectious Disease"/>
            <person name="Wu L."/>
            <person name="Ma J."/>
        </authorList>
    </citation>
    <scope>NUCLEOTIDE SEQUENCE [LARGE SCALE GENOMIC DNA]</scope>
    <source>
        <strain evidence="2 3">CGMCC 1.12563</strain>
    </source>
</reference>